<evidence type="ECO:0000256" key="2">
    <source>
        <dbReference type="ARBA" id="ARBA00022908"/>
    </source>
</evidence>
<dbReference type="SUPFAM" id="SSF56349">
    <property type="entry name" value="DNA breaking-rejoining enzymes"/>
    <property type="match status" value="1"/>
</dbReference>
<dbReference type="Gene3D" id="1.10.443.10">
    <property type="entry name" value="Intergrase catalytic core"/>
    <property type="match status" value="1"/>
</dbReference>
<reference evidence="6 7" key="1">
    <citation type="journal article" date="2020" name="Cell Host Microbe">
        <title>Functional and Genomic Variation between Human-Derived Isolates of Lachnospiraceae Reveals Inter- and Intra-Species Diversity.</title>
        <authorList>
            <person name="Sorbara M.T."/>
            <person name="Littmann E.R."/>
            <person name="Fontana E."/>
            <person name="Moody T.U."/>
            <person name="Kohout C.E."/>
            <person name="Gjonbalaj M."/>
            <person name="Eaton V."/>
            <person name="Seok R."/>
            <person name="Leiner I.M."/>
            <person name="Pamer E.G."/>
        </authorList>
    </citation>
    <scope>NUCLEOTIDE SEQUENCE [LARGE SCALE GENOMIC DNA]</scope>
    <source>
        <strain evidence="6 7">MSK.17.74</strain>
    </source>
</reference>
<evidence type="ECO:0000256" key="3">
    <source>
        <dbReference type="ARBA" id="ARBA00023125"/>
    </source>
</evidence>
<keyword evidence="4" id="KW-0233">DNA recombination</keyword>
<protein>
    <submittedName>
        <fullName evidence="6">Tyrosine-type recombinase/integrase</fullName>
    </submittedName>
</protein>
<dbReference type="EMBL" id="JAAITS010000056">
    <property type="protein sequence ID" value="NSG86987.1"/>
    <property type="molecule type" value="Genomic_DNA"/>
</dbReference>
<dbReference type="InterPro" id="IPR011010">
    <property type="entry name" value="DNA_brk_join_enz"/>
</dbReference>
<evidence type="ECO:0000313" key="6">
    <source>
        <dbReference type="EMBL" id="NSG86987.1"/>
    </source>
</evidence>
<keyword evidence="2" id="KW-0229">DNA integration</keyword>
<dbReference type="InterPro" id="IPR013762">
    <property type="entry name" value="Integrase-like_cat_sf"/>
</dbReference>
<dbReference type="InterPro" id="IPR002104">
    <property type="entry name" value="Integrase_catalytic"/>
</dbReference>
<dbReference type="Gene3D" id="1.10.150.130">
    <property type="match status" value="1"/>
</dbReference>
<keyword evidence="3" id="KW-0238">DNA-binding</keyword>
<dbReference type="Proteomes" id="UP001644719">
    <property type="component" value="Unassembled WGS sequence"/>
</dbReference>
<evidence type="ECO:0000256" key="1">
    <source>
        <dbReference type="ARBA" id="ARBA00008857"/>
    </source>
</evidence>
<dbReference type="PROSITE" id="PS51898">
    <property type="entry name" value="TYR_RECOMBINASE"/>
    <property type="match status" value="1"/>
</dbReference>
<accession>A0ABX2H9W4</accession>
<dbReference type="PANTHER" id="PTHR30629:SF2">
    <property type="entry name" value="PROPHAGE INTEGRASE INTS-RELATED"/>
    <property type="match status" value="1"/>
</dbReference>
<dbReference type="InterPro" id="IPR010998">
    <property type="entry name" value="Integrase_recombinase_N"/>
</dbReference>
<dbReference type="InterPro" id="IPR050808">
    <property type="entry name" value="Phage_Integrase"/>
</dbReference>
<sequence length="391" mass="44477">MKEQAKTPVFQEDNGTWAHLTKLVNPLICTIEYGRRTGFSSREEAEESYQHSLVSYHDQLSKLKKDRDMPFTFSEYLDYWLNDVCAQGSNGSRTLVQKQWIINLIIQPHLHKDILLGCVTPDYLNRVLESCQAYCCNGGYYAYKLLHNALKHARVNNWLPDMDFQQIRHYPEPPGNPVFYSPEQLRTFLTAASNSNHYLEIQLALFCGLTPGEILGLKYSDFKHQEQTITIQRICTLNDSGKNCQLKKLEGTKQNRTLKIPSFLFPELSTRRKENRKLLARYPSATEYKSYLCLGPTAKIKSAVTLGAALKTITTETGLSKLNMRDLRYMFARFLLEQDFSLETVSGILGHTKQTTTLAFCNRIPCTDPEVGAVVAGSLDPVLGAEKKRGK</sequence>
<dbReference type="RefSeq" id="WP_173717483.1">
    <property type="nucleotide sequence ID" value="NZ_JAAINN010000062.1"/>
</dbReference>
<feature type="domain" description="Tyr recombinase" evidence="5">
    <location>
        <begin position="175"/>
        <end position="376"/>
    </location>
</feature>
<dbReference type="PANTHER" id="PTHR30629">
    <property type="entry name" value="PROPHAGE INTEGRASE"/>
    <property type="match status" value="1"/>
</dbReference>
<evidence type="ECO:0000256" key="4">
    <source>
        <dbReference type="ARBA" id="ARBA00023172"/>
    </source>
</evidence>
<gene>
    <name evidence="6" type="ORF">G5B17_16590</name>
</gene>
<evidence type="ECO:0000313" key="7">
    <source>
        <dbReference type="Proteomes" id="UP001644719"/>
    </source>
</evidence>
<evidence type="ECO:0000259" key="5">
    <source>
        <dbReference type="PROSITE" id="PS51898"/>
    </source>
</evidence>
<comment type="caution">
    <text evidence="6">The sequence shown here is derived from an EMBL/GenBank/DDBJ whole genome shotgun (WGS) entry which is preliminary data.</text>
</comment>
<comment type="similarity">
    <text evidence="1">Belongs to the 'phage' integrase family.</text>
</comment>
<organism evidence="6 7">
    <name type="scientific">Blautia faecis</name>
    <dbReference type="NCBI Taxonomy" id="871665"/>
    <lineage>
        <taxon>Bacteria</taxon>
        <taxon>Bacillati</taxon>
        <taxon>Bacillota</taxon>
        <taxon>Clostridia</taxon>
        <taxon>Lachnospirales</taxon>
        <taxon>Lachnospiraceae</taxon>
        <taxon>Blautia</taxon>
    </lineage>
</organism>
<dbReference type="Pfam" id="PF00589">
    <property type="entry name" value="Phage_integrase"/>
    <property type="match status" value="1"/>
</dbReference>
<keyword evidence="7" id="KW-1185">Reference proteome</keyword>
<proteinExistence type="inferred from homology"/>
<name>A0ABX2H9W4_9FIRM</name>